<gene>
    <name evidence="1" type="ORF">J2Z28_002844</name>
</gene>
<proteinExistence type="predicted"/>
<name>A0ABS4RTK3_PAEXY</name>
<protein>
    <submittedName>
        <fullName evidence="1">Uncharacterized protein</fullName>
    </submittedName>
</protein>
<keyword evidence="2" id="KW-1185">Reference proteome</keyword>
<sequence length="221" mass="26304">MNNVQLSVDKIAVEYHGVTVNFYNQLALSFRDWFDIKPAIRHKGYVYHWNLALGDAYLYLRYQPWWQKKSRKYSLQIETHPDHLVKFQRLLDALYSHTQKVSFSRCELAYDIPYPMSNVFIASNTGRNMHVYEGTRYYGRKFESKDHAFCRNYDKKAERKSKGIETVGERTRVELVYRHDEKIPLENIIQHPPKFNDYYTCSVITGYQAVRAEKRAMLLAL</sequence>
<reference evidence="1 2" key="1">
    <citation type="submission" date="2021-03" db="EMBL/GenBank/DDBJ databases">
        <title>Genomic Encyclopedia of Type Strains, Phase IV (KMG-IV): sequencing the most valuable type-strain genomes for metagenomic binning, comparative biology and taxonomic classification.</title>
        <authorList>
            <person name="Goeker M."/>
        </authorList>
    </citation>
    <scope>NUCLEOTIDE SEQUENCE [LARGE SCALE GENOMIC DNA]</scope>
    <source>
        <strain evidence="1 2">DSM 21292</strain>
    </source>
</reference>
<organism evidence="1 2">
    <name type="scientific">Paenibacillus xylanexedens</name>
    <dbReference type="NCBI Taxonomy" id="528191"/>
    <lineage>
        <taxon>Bacteria</taxon>
        <taxon>Bacillati</taxon>
        <taxon>Bacillota</taxon>
        <taxon>Bacilli</taxon>
        <taxon>Bacillales</taxon>
        <taxon>Paenibacillaceae</taxon>
        <taxon>Paenibacillus</taxon>
    </lineage>
</organism>
<evidence type="ECO:0000313" key="1">
    <source>
        <dbReference type="EMBL" id="MBP2246213.1"/>
    </source>
</evidence>
<dbReference type="Proteomes" id="UP000810207">
    <property type="component" value="Unassembled WGS sequence"/>
</dbReference>
<dbReference type="EMBL" id="JAGIKV010000009">
    <property type="protein sequence ID" value="MBP2246213.1"/>
    <property type="molecule type" value="Genomic_DNA"/>
</dbReference>
<evidence type="ECO:0000313" key="2">
    <source>
        <dbReference type="Proteomes" id="UP000810207"/>
    </source>
</evidence>
<accession>A0ABS4RTK3</accession>
<comment type="caution">
    <text evidence="1">The sequence shown here is derived from an EMBL/GenBank/DDBJ whole genome shotgun (WGS) entry which is preliminary data.</text>
</comment>
<dbReference type="RefSeq" id="WP_211082931.1">
    <property type="nucleotide sequence ID" value="NZ_CBCSLC010000042.1"/>
</dbReference>